<dbReference type="EMBL" id="JBHUOL010000006">
    <property type="protein sequence ID" value="MFD2907705.1"/>
    <property type="molecule type" value="Genomic_DNA"/>
</dbReference>
<sequence length="346" mass="39290">MNILEQINLLLSGEKPFVCYVKPNETTGHLLVQKDTELHEFSGQSGFVFMPFDAGIEVVLPFDICSFYSEEFEVSKKESSITFKSASSSEKSAFESLVSNGIDEINKGVFEKVVVSRKVVLHEEIAISETFQNLIASYSTAFRYLFFHPKVGLWMGATPEQLLKINKNQFETVALAGTQLYSEKLIWETKELEEQQFVTDYIFAKLKDKVTNLNITKAKSIKAGNLAHLKSTITGELNSDLEAIELVKTLHPTPAICGMPKEEAIAFILKNENYQRTYYSGYLGEWNKENQSDLFVNLRCLEIEENKINIYVGCGITKNSNPEKEFIETENKSMTMRNILVKIDTF</sequence>
<dbReference type="GO" id="GO:0008909">
    <property type="term" value="F:isochorismate synthase activity"/>
    <property type="evidence" value="ECO:0007669"/>
    <property type="project" value="UniProtKB-EC"/>
</dbReference>
<evidence type="ECO:0000256" key="4">
    <source>
        <dbReference type="ARBA" id="ARBA00023235"/>
    </source>
</evidence>
<keyword evidence="8" id="KW-1185">Reference proteome</keyword>
<dbReference type="SUPFAM" id="SSF56322">
    <property type="entry name" value="ADC synthase"/>
    <property type="match status" value="1"/>
</dbReference>
<evidence type="ECO:0000256" key="2">
    <source>
        <dbReference type="ARBA" id="ARBA00005297"/>
    </source>
</evidence>
<dbReference type="RefSeq" id="WP_379804236.1">
    <property type="nucleotide sequence ID" value="NZ_JBHUOL010000006.1"/>
</dbReference>
<evidence type="ECO:0000256" key="5">
    <source>
        <dbReference type="ARBA" id="ARBA00041564"/>
    </source>
</evidence>
<dbReference type="NCBIfam" id="TIGR00543">
    <property type="entry name" value="isochor_syn"/>
    <property type="match status" value="1"/>
</dbReference>
<protein>
    <recommendedName>
        <fullName evidence="3">isochorismate synthase</fullName>
        <ecNumber evidence="3">5.4.4.2</ecNumber>
    </recommendedName>
    <alternativeName>
        <fullName evidence="5">Isochorismate mutase</fullName>
    </alternativeName>
</protein>
<dbReference type="EC" id="5.4.4.2" evidence="3"/>
<reference evidence="8" key="1">
    <citation type="journal article" date="2019" name="Int. J. Syst. Evol. Microbiol.">
        <title>The Global Catalogue of Microorganisms (GCM) 10K type strain sequencing project: providing services to taxonomists for standard genome sequencing and annotation.</title>
        <authorList>
            <consortium name="The Broad Institute Genomics Platform"/>
            <consortium name="The Broad Institute Genome Sequencing Center for Infectious Disease"/>
            <person name="Wu L."/>
            <person name="Ma J."/>
        </authorList>
    </citation>
    <scope>NUCLEOTIDE SEQUENCE [LARGE SCALE GENOMIC DNA]</scope>
    <source>
        <strain evidence="8">KCTC 52644</strain>
    </source>
</reference>
<dbReference type="InterPro" id="IPR005801">
    <property type="entry name" value="ADC_synthase"/>
</dbReference>
<name>A0ABW5Z565_9FLAO</name>
<keyword evidence="4 7" id="KW-0413">Isomerase</keyword>
<dbReference type="PANTHER" id="PTHR42839:SF2">
    <property type="entry name" value="ISOCHORISMATE SYNTHASE ENTC"/>
    <property type="match status" value="1"/>
</dbReference>
<feature type="domain" description="Chorismate-utilising enzyme C-terminal" evidence="6">
    <location>
        <begin position="91"/>
        <end position="332"/>
    </location>
</feature>
<gene>
    <name evidence="7" type="ORF">ACFSX9_03050</name>
</gene>
<organism evidence="7 8">
    <name type="scientific">Flavobacterium ardleyense</name>
    <dbReference type="NCBI Taxonomy" id="2038737"/>
    <lineage>
        <taxon>Bacteria</taxon>
        <taxon>Pseudomonadati</taxon>
        <taxon>Bacteroidota</taxon>
        <taxon>Flavobacteriia</taxon>
        <taxon>Flavobacteriales</taxon>
        <taxon>Flavobacteriaceae</taxon>
        <taxon>Flavobacterium</taxon>
    </lineage>
</organism>
<proteinExistence type="inferred from homology"/>
<dbReference type="Proteomes" id="UP001597549">
    <property type="component" value="Unassembled WGS sequence"/>
</dbReference>
<dbReference type="PANTHER" id="PTHR42839">
    <property type="entry name" value="ISOCHORISMATE SYNTHASE ENTC"/>
    <property type="match status" value="1"/>
</dbReference>
<dbReference type="Pfam" id="PF00425">
    <property type="entry name" value="Chorismate_bind"/>
    <property type="match status" value="1"/>
</dbReference>
<evidence type="ECO:0000259" key="6">
    <source>
        <dbReference type="Pfam" id="PF00425"/>
    </source>
</evidence>
<evidence type="ECO:0000313" key="7">
    <source>
        <dbReference type="EMBL" id="MFD2907705.1"/>
    </source>
</evidence>
<comment type="caution">
    <text evidence="7">The sequence shown here is derived from an EMBL/GenBank/DDBJ whole genome shotgun (WGS) entry which is preliminary data.</text>
</comment>
<comment type="similarity">
    <text evidence="2">Belongs to the isochorismate synthase family.</text>
</comment>
<evidence type="ECO:0000256" key="3">
    <source>
        <dbReference type="ARBA" id="ARBA00012824"/>
    </source>
</evidence>
<comment type="catalytic activity">
    <reaction evidence="1">
        <text>chorismate = isochorismate</text>
        <dbReference type="Rhea" id="RHEA:18985"/>
        <dbReference type="ChEBI" id="CHEBI:29748"/>
        <dbReference type="ChEBI" id="CHEBI:29780"/>
        <dbReference type="EC" id="5.4.4.2"/>
    </reaction>
</comment>
<evidence type="ECO:0000313" key="8">
    <source>
        <dbReference type="Proteomes" id="UP001597549"/>
    </source>
</evidence>
<dbReference type="InterPro" id="IPR015890">
    <property type="entry name" value="Chorismate_C"/>
</dbReference>
<evidence type="ECO:0000256" key="1">
    <source>
        <dbReference type="ARBA" id="ARBA00000799"/>
    </source>
</evidence>
<dbReference type="Gene3D" id="3.60.120.10">
    <property type="entry name" value="Anthranilate synthase"/>
    <property type="match status" value="1"/>
</dbReference>
<dbReference type="InterPro" id="IPR004561">
    <property type="entry name" value="IsoChor_synthase"/>
</dbReference>
<accession>A0ABW5Z565</accession>